<dbReference type="EMBL" id="GBXM01037339">
    <property type="protein sequence ID" value="JAH71238.1"/>
    <property type="molecule type" value="Transcribed_RNA"/>
</dbReference>
<evidence type="ECO:0000313" key="1">
    <source>
        <dbReference type="EMBL" id="JAH71238.1"/>
    </source>
</evidence>
<proteinExistence type="predicted"/>
<accession>A0A0E9V1Y9</accession>
<organism evidence="1">
    <name type="scientific">Anguilla anguilla</name>
    <name type="common">European freshwater eel</name>
    <name type="synonym">Muraena anguilla</name>
    <dbReference type="NCBI Taxonomy" id="7936"/>
    <lineage>
        <taxon>Eukaryota</taxon>
        <taxon>Metazoa</taxon>
        <taxon>Chordata</taxon>
        <taxon>Craniata</taxon>
        <taxon>Vertebrata</taxon>
        <taxon>Euteleostomi</taxon>
        <taxon>Actinopterygii</taxon>
        <taxon>Neopterygii</taxon>
        <taxon>Teleostei</taxon>
        <taxon>Anguilliformes</taxon>
        <taxon>Anguillidae</taxon>
        <taxon>Anguilla</taxon>
    </lineage>
</organism>
<dbReference type="AlphaFoldDB" id="A0A0E9V1Y9"/>
<sequence length="40" mass="4788">MPLPFAMPLKTEKKNEKCTYSFSFQSHKSVLTFFFFGMYK</sequence>
<name>A0A0E9V1Y9_ANGAN</name>
<reference evidence="1" key="2">
    <citation type="journal article" date="2015" name="Fish Shellfish Immunol.">
        <title>Early steps in the European eel (Anguilla anguilla)-Vibrio vulnificus interaction in the gills: Role of the RtxA13 toxin.</title>
        <authorList>
            <person name="Callol A."/>
            <person name="Pajuelo D."/>
            <person name="Ebbesson L."/>
            <person name="Teles M."/>
            <person name="MacKenzie S."/>
            <person name="Amaro C."/>
        </authorList>
    </citation>
    <scope>NUCLEOTIDE SEQUENCE</scope>
</reference>
<protein>
    <submittedName>
        <fullName evidence="1">Uncharacterized protein</fullName>
    </submittedName>
</protein>
<reference evidence="1" key="1">
    <citation type="submission" date="2014-11" db="EMBL/GenBank/DDBJ databases">
        <authorList>
            <person name="Amaro Gonzalez C."/>
        </authorList>
    </citation>
    <scope>NUCLEOTIDE SEQUENCE</scope>
</reference>